<evidence type="ECO:0000256" key="1">
    <source>
        <dbReference type="SAM" id="MobiDB-lite"/>
    </source>
</evidence>
<feature type="compositionally biased region" description="Acidic residues" evidence="1">
    <location>
        <begin position="304"/>
        <end position="314"/>
    </location>
</feature>
<feature type="region of interest" description="Disordered" evidence="1">
    <location>
        <begin position="1"/>
        <end position="76"/>
    </location>
</feature>
<protein>
    <submittedName>
        <fullName evidence="2">Ornithine mitochondrial</fullName>
    </submittedName>
</protein>
<feature type="compositionally biased region" description="Polar residues" evidence="1">
    <location>
        <begin position="53"/>
        <end position="65"/>
    </location>
</feature>
<feature type="region of interest" description="Disordered" evidence="1">
    <location>
        <begin position="167"/>
        <end position="314"/>
    </location>
</feature>
<accession>A0A1J9RN62</accession>
<name>A0A1J9RN62_9PEZI</name>
<feature type="region of interest" description="Disordered" evidence="1">
    <location>
        <begin position="342"/>
        <end position="414"/>
    </location>
</feature>
<dbReference type="InterPro" id="IPR025040">
    <property type="entry name" value="DUF3984"/>
</dbReference>
<feature type="compositionally biased region" description="Gly residues" evidence="1">
    <location>
        <begin position="209"/>
        <end position="219"/>
    </location>
</feature>
<dbReference type="Proteomes" id="UP000183809">
    <property type="component" value="Unassembled WGS sequence"/>
</dbReference>
<reference evidence="2 3" key="1">
    <citation type="submission" date="2016-10" db="EMBL/GenBank/DDBJ databases">
        <title>Proteomics and genomics reveal pathogen-plant mechanisms compatible with a hemibiotrophic lifestyle of Diplodia corticola.</title>
        <authorList>
            <person name="Fernandes I."/>
            <person name="De Jonge R."/>
            <person name="Van De Peer Y."/>
            <person name="Devreese B."/>
            <person name="Alves A."/>
            <person name="Esteves A.C."/>
        </authorList>
    </citation>
    <scope>NUCLEOTIDE SEQUENCE [LARGE SCALE GENOMIC DNA]</scope>
    <source>
        <strain evidence="2 3">CBS 112549</strain>
    </source>
</reference>
<dbReference type="STRING" id="236234.A0A1J9RN62"/>
<evidence type="ECO:0000313" key="2">
    <source>
        <dbReference type="EMBL" id="OJD29935.1"/>
    </source>
</evidence>
<dbReference type="Pfam" id="PF13136">
    <property type="entry name" value="DUF3984"/>
    <property type="match status" value="1"/>
</dbReference>
<evidence type="ECO:0000313" key="3">
    <source>
        <dbReference type="Proteomes" id="UP000183809"/>
    </source>
</evidence>
<feature type="compositionally biased region" description="Acidic residues" evidence="1">
    <location>
        <begin position="342"/>
        <end position="355"/>
    </location>
</feature>
<feature type="compositionally biased region" description="Polar residues" evidence="1">
    <location>
        <begin position="132"/>
        <end position="145"/>
    </location>
</feature>
<feature type="compositionally biased region" description="Basic and acidic residues" evidence="1">
    <location>
        <begin position="167"/>
        <end position="192"/>
    </location>
</feature>
<sequence length="429" mass="47463">MAQSAAEQPRSGARTPVRSSRRSHPNIQQLSLAPLSAQFQGEAATADIRPRSPHSSYIQPKTAPTTPGILSRSSSRHRHAGHVHYVHDDYFTRPMSPDGINKSKSDAALHSDIAYYPRHHRRKHTAPPGSIVNVSNTSRKLTTPKQHTRETPSDWLYRAGLAIASETRESKGQSWLTRRESSTSLVRDGHGSDDDDDDDNDHREDSVGVGIGSPAGAGSGRPSRSHSTFFADDEYSPVTPKSRGGSRTGSAFNSRRGSRVGSRVELRGLTGLTSRPPGDSVEDGYLADQHHHHHHHQGIPLEPDFVESDEEGLGDEEEVARLAQEGGFGGWMERLIGWSLFDVEEDGEETDDEEQQQQVTEQELYPGEEDVKRRREEELRRRREERARIQAASSAAKERKELPQPGQGEGEGGWQDAAWLLSVASKVLL</sequence>
<dbReference type="RefSeq" id="XP_020126195.1">
    <property type="nucleotide sequence ID" value="XM_020278470.1"/>
</dbReference>
<feature type="region of interest" description="Disordered" evidence="1">
    <location>
        <begin position="120"/>
        <end position="154"/>
    </location>
</feature>
<dbReference type="OrthoDB" id="5339776at2759"/>
<proteinExistence type="predicted"/>
<keyword evidence="3" id="KW-1185">Reference proteome</keyword>
<dbReference type="GeneID" id="31018731"/>
<comment type="caution">
    <text evidence="2">The sequence shown here is derived from an EMBL/GenBank/DDBJ whole genome shotgun (WGS) entry which is preliminary data.</text>
</comment>
<organism evidence="2 3">
    <name type="scientific">Diplodia corticola</name>
    <dbReference type="NCBI Taxonomy" id="236234"/>
    <lineage>
        <taxon>Eukaryota</taxon>
        <taxon>Fungi</taxon>
        <taxon>Dikarya</taxon>
        <taxon>Ascomycota</taxon>
        <taxon>Pezizomycotina</taxon>
        <taxon>Dothideomycetes</taxon>
        <taxon>Dothideomycetes incertae sedis</taxon>
        <taxon>Botryosphaeriales</taxon>
        <taxon>Botryosphaeriaceae</taxon>
        <taxon>Diplodia</taxon>
    </lineage>
</organism>
<feature type="compositionally biased region" description="Basic and acidic residues" evidence="1">
    <location>
        <begin position="369"/>
        <end position="388"/>
    </location>
</feature>
<dbReference type="AlphaFoldDB" id="A0A1J9RN62"/>
<gene>
    <name evidence="2" type="ORF">BKCO1_6900049</name>
</gene>
<dbReference type="EMBL" id="MNUE01000069">
    <property type="protein sequence ID" value="OJD29935.1"/>
    <property type="molecule type" value="Genomic_DNA"/>
</dbReference>